<protein>
    <recommendedName>
        <fullName evidence="7">Metalloendopeptidase</fullName>
        <ecNumber evidence="7">3.4.24.-</ecNumber>
    </recommendedName>
</protein>
<accession>A0AB38ZEJ4</accession>
<dbReference type="EC" id="3.4.24.-" evidence="7"/>
<dbReference type="PROSITE" id="PS51864">
    <property type="entry name" value="ASTACIN"/>
    <property type="match status" value="1"/>
</dbReference>
<dbReference type="GO" id="GO:0004222">
    <property type="term" value="F:metalloendopeptidase activity"/>
    <property type="evidence" value="ECO:0007669"/>
    <property type="project" value="UniProtKB-UniRule"/>
</dbReference>
<dbReference type="PANTHER" id="PTHR10127">
    <property type="entry name" value="DISCOIDIN, CUB, EGF, LAMININ , AND ZINC METALLOPROTEASE DOMAIN CONTAINING"/>
    <property type="match status" value="1"/>
</dbReference>
<dbReference type="InterPro" id="IPR006026">
    <property type="entry name" value="Peptidase_Metallo"/>
</dbReference>
<sequence length="273" mass="31058">MVKIQLITIFLCITLMDFVVGKPIEKSGFQLVCPGDGKECIVTGQQNFDDDKMIQGDIIPDPQQSTDSRNALMDPLTRWPKKTVPYAYHHNFTDKEKQIIESGMRFIESKTCIKFVPYDPKLKFNAVLLITNAAGCKASLGYAKGQRILNLSPSQCLVKNGIVHHEMLHVLGLKHEHSRPDRDEYVTIIQENIAPGQEHNFEKASPLEYTTYDIPYNYLSVMHYPINAFSIDPSRVTLLPKGAVNIKLMGQRVKATNWDLKKINLMYKCTEKN</sequence>
<dbReference type="GO" id="GO:0008270">
    <property type="term" value="F:zinc ion binding"/>
    <property type="evidence" value="ECO:0007669"/>
    <property type="project" value="UniProtKB-UniRule"/>
</dbReference>
<feature type="active site" evidence="6">
    <location>
        <position position="166"/>
    </location>
</feature>
<keyword evidence="4 6" id="KW-0862">Zinc</keyword>
<evidence type="ECO:0000313" key="9">
    <source>
        <dbReference type="EMBL" id="WXI02707.1"/>
    </source>
</evidence>
<keyword evidence="7" id="KW-0732">Signal</keyword>
<dbReference type="InterPro" id="IPR001506">
    <property type="entry name" value="Peptidase_M12A"/>
</dbReference>
<keyword evidence="2 6" id="KW-0479">Metal-binding</keyword>
<comment type="caution">
    <text evidence="6">Lacks conserved residue(s) required for the propagation of feature annotation.</text>
</comment>
<name>A0AB38ZEJ4_9HEMI</name>
<dbReference type="Pfam" id="PF01400">
    <property type="entry name" value="Astacin"/>
    <property type="match status" value="1"/>
</dbReference>
<proteinExistence type="evidence at transcript level"/>
<feature type="domain" description="Peptidase M12A" evidence="8">
    <location>
        <begin position="70"/>
        <end position="270"/>
    </location>
</feature>
<evidence type="ECO:0000259" key="8">
    <source>
        <dbReference type="PROSITE" id="PS51864"/>
    </source>
</evidence>
<dbReference type="SMART" id="SM00235">
    <property type="entry name" value="ZnMc"/>
    <property type="match status" value="1"/>
</dbReference>
<evidence type="ECO:0000256" key="3">
    <source>
        <dbReference type="ARBA" id="ARBA00022801"/>
    </source>
</evidence>
<dbReference type="EMBL" id="PP517457">
    <property type="protein sequence ID" value="WXI02707.1"/>
    <property type="molecule type" value="mRNA"/>
</dbReference>
<feature type="binding site" evidence="6">
    <location>
        <position position="169"/>
    </location>
    <ligand>
        <name>Zn(2+)</name>
        <dbReference type="ChEBI" id="CHEBI:29105"/>
        <note>catalytic</note>
    </ligand>
</feature>
<feature type="binding site" evidence="6">
    <location>
        <position position="165"/>
    </location>
    <ligand>
        <name>Zn(2+)</name>
        <dbReference type="ChEBI" id="CHEBI:29105"/>
        <note>catalytic</note>
    </ligand>
</feature>
<dbReference type="GO" id="GO:0006508">
    <property type="term" value="P:proteolysis"/>
    <property type="evidence" value="ECO:0007669"/>
    <property type="project" value="UniProtKB-KW"/>
</dbReference>
<evidence type="ECO:0000256" key="1">
    <source>
        <dbReference type="ARBA" id="ARBA00022670"/>
    </source>
</evidence>
<dbReference type="Gene3D" id="3.40.390.10">
    <property type="entry name" value="Collagenase (Catalytic Domain)"/>
    <property type="match status" value="1"/>
</dbReference>
<evidence type="ECO:0000256" key="4">
    <source>
        <dbReference type="ARBA" id="ARBA00022833"/>
    </source>
</evidence>
<evidence type="ECO:0000256" key="7">
    <source>
        <dbReference type="RuleBase" id="RU361183"/>
    </source>
</evidence>
<feature type="signal peptide" evidence="7">
    <location>
        <begin position="1"/>
        <end position="21"/>
    </location>
</feature>
<reference evidence="9" key="1">
    <citation type="submission" date="2024-03" db="EMBL/GenBank/DDBJ databases">
        <title>Venom adaptation and exaptation during the trophic switch to blood-feeding by kissing bugs (Reduviidae: Triatominae).</title>
        <authorList>
            <person name="Zdenek C.N."/>
            <person name="Cardoso F.C."/>
            <person name="Robinson S.D."/>
            <person name="Mercedes R.S."/>
            <person name="Raidjoe E.R."/>
            <person name="Hernandez-Vargas M.J."/>
            <person name="Jin J."/>
            <person name="Corzo G."/>
            <person name="Vetter I."/>
            <person name="King G.F."/>
            <person name="Fry B.G."/>
            <person name="Walker A."/>
        </authorList>
    </citation>
    <scope>NUCLEOTIDE SEQUENCE</scope>
</reference>
<dbReference type="InterPro" id="IPR034035">
    <property type="entry name" value="Astacin-like_dom"/>
</dbReference>
<evidence type="ECO:0000256" key="6">
    <source>
        <dbReference type="PROSITE-ProRule" id="PRU01211"/>
    </source>
</evidence>
<evidence type="ECO:0000256" key="2">
    <source>
        <dbReference type="ARBA" id="ARBA00022723"/>
    </source>
</evidence>
<keyword evidence="5 6" id="KW-0482">Metalloprotease</keyword>
<comment type="cofactor">
    <cofactor evidence="6 7">
        <name>Zn(2+)</name>
        <dbReference type="ChEBI" id="CHEBI:29105"/>
    </cofactor>
    <text evidence="6 7">Binds 1 zinc ion per subunit.</text>
</comment>
<dbReference type="SUPFAM" id="SSF55486">
    <property type="entry name" value="Metalloproteases ('zincins'), catalytic domain"/>
    <property type="match status" value="1"/>
</dbReference>
<evidence type="ECO:0000256" key="5">
    <source>
        <dbReference type="ARBA" id="ARBA00023049"/>
    </source>
</evidence>
<dbReference type="AlphaFoldDB" id="A0AB38ZEJ4"/>
<keyword evidence="1 6" id="KW-0645">Protease</keyword>
<feature type="binding site" evidence="6">
    <location>
        <position position="175"/>
    </location>
    <ligand>
        <name>Zn(2+)</name>
        <dbReference type="ChEBI" id="CHEBI:29105"/>
        <note>catalytic</note>
    </ligand>
</feature>
<feature type="chain" id="PRO_5044046696" description="Metalloendopeptidase" evidence="7">
    <location>
        <begin position="22"/>
        <end position="273"/>
    </location>
</feature>
<dbReference type="PRINTS" id="PR00480">
    <property type="entry name" value="ASTACIN"/>
</dbReference>
<dbReference type="CDD" id="cd04280">
    <property type="entry name" value="ZnMc_astacin_like"/>
    <property type="match status" value="1"/>
</dbReference>
<dbReference type="PANTHER" id="PTHR10127:SF780">
    <property type="entry name" value="METALLOENDOPEPTIDASE"/>
    <property type="match status" value="1"/>
</dbReference>
<keyword evidence="3 6" id="KW-0378">Hydrolase</keyword>
<dbReference type="InterPro" id="IPR024079">
    <property type="entry name" value="MetalloPept_cat_dom_sf"/>
</dbReference>
<organism evidence="9">
    <name type="scientific">Oncocephalus sp</name>
    <dbReference type="NCBI Taxonomy" id="2944721"/>
    <lineage>
        <taxon>Eukaryota</taxon>
        <taxon>Metazoa</taxon>
        <taxon>Ecdysozoa</taxon>
        <taxon>Arthropoda</taxon>
        <taxon>Hexapoda</taxon>
        <taxon>Insecta</taxon>
        <taxon>Pterygota</taxon>
        <taxon>Neoptera</taxon>
        <taxon>Paraneoptera</taxon>
        <taxon>Hemiptera</taxon>
        <taxon>Heteroptera</taxon>
        <taxon>Panheteroptera</taxon>
        <taxon>Cimicomorpha</taxon>
        <taxon>Reduviidae</taxon>
        <taxon>Stenopodainae</taxon>
        <taxon>Oncocephalus</taxon>
    </lineage>
</organism>